<comment type="caution">
    <text evidence="1">The sequence shown here is derived from an EMBL/GenBank/DDBJ whole genome shotgun (WGS) entry which is preliminary data.</text>
</comment>
<name>A0AAV6FTB3_9TELE</name>
<protein>
    <submittedName>
        <fullName evidence="1">Uncharacterized protein</fullName>
    </submittedName>
</protein>
<keyword evidence="2" id="KW-1185">Reference proteome</keyword>
<evidence type="ECO:0000313" key="1">
    <source>
        <dbReference type="EMBL" id="KAG5265689.1"/>
    </source>
</evidence>
<dbReference type="Proteomes" id="UP000823561">
    <property type="component" value="Chromosome 19"/>
</dbReference>
<reference evidence="1" key="1">
    <citation type="submission" date="2020-10" db="EMBL/GenBank/DDBJ databases">
        <title>Chromosome-scale genome assembly of the Allis shad, Alosa alosa.</title>
        <authorList>
            <person name="Margot Z."/>
            <person name="Christophe K."/>
            <person name="Cabau C."/>
            <person name="Louis A."/>
            <person name="Berthelot C."/>
            <person name="Parey E."/>
            <person name="Roest Crollius H."/>
            <person name="Montfort J."/>
            <person name="Robinson-Rechavi M."/>
            <person name="Bucao C."/>
            <person name="Bouchez O."/>
            <person name="Gislard M."/>
            <person name="Lluch J."/>
            <person name="Milhes M."/>
            <person name="Lampietro C."/>
            <person name="Lopez Roques C."/>
            <person name="Donnadieu C."/>
            <person name="Braasch I."/>
            <person name="Desvignes T."/>
            <person name="Postlethwait J."/>
            <person name="Bobe J."/>
            <person name="Guiguen Y."/>
        </authorList>
    </citation>
    <scope>NUCLEOTIDE SEQUENCE</scope>
    <source>
        <strain evidence="1">M-15738</strain>
        <tissue evidence="1">Blood</tissue>
    </source>
</reference>
<gene>
    <name evidence="1" type="ORF">AALO_G00245240</name>
</gene>
<dbReference type="EMBL" id="JADWDJ010000019">
    <property type="protein sequence ID" value="KAG5265689.1"/>
    <property type="molecule type" value="Genomic_DNA"/>
</dbReference>
<proteinExistence type="predicted"/>
<dbReference type="AlphaFoldDB" id="A0AAV6FTB3"/>
<organism evidence="1 2">
    <name type="scientific">Alosa alosa</name>
    <name type="common">allis shad</name>
    <dbReference type="NCBI Taxonomy" id="278164"/>
    <lineage>
        <taxon>Eukaryota</taxon>
        <taxon>Metazoa</taxon>
        <taxon>Chordata</taxon>
        <taxon>Craniata</taxon>
        <taxon>Vertebrata</taxon>
        <taxon>Euteleostomi</taxon>
        <taxon>Actinopterygii</taxon>
        <taxon>Neopterygii</taxon>
        <taxon>Teleostei</taxon>
        <taxon>Clupei</taxon>
        <taxon>Clupeiformes</taxon>
        <taxon>Clupeoidei</taxon>
        <taxon>Clupeidae</taxon>
        <taxon>Alosa</taxon>
    </lineage>
</organism>
<accession>A0AAV6FTB3</accession>
<evidence type="ECO:0000313" key="2">
    <source>
        <dbReference type="Proteomes" id="UP000823561"/>
    </source>
</evidence>
<sequence>MLSRIPPLRISMMLKIEAPIQKCQRYQLITVLEMSTSPQLTEREKPPQIHNLNNVGLPTLLALRKLWTQMQLQVWDSIMRAVRYWQNRPSAEGWNLGPS</sequence>